<dbReference type="Gene3D" id="3.40.630.30">
    <property type="match status" value="1"/>
</dbReference>
<organism evidence="4 5">
    <name type="scientific">Deinococcus deserti (strain DSM 17065 / CIP 109153 / LMG 22923 / VCD115)</name>
    <dbReference type="NCBI Taxonomy" id="546414"/>
    <lineage>
        <taxon>Bacteria</taxon>
        <taxon>Thermotogati</taxon>
        <taxon>Deinococcota</taxon>
        <taxon>Deinococci</taxon>
        <taxon>Deinococcales</taxon>
        <taxon>Deinococcaceae</taxon>
        <taxon>Deinococcus</taxon>
    </lineage>
</organism>
<dbReference type="AlphaFoldDB" id="C1D049"/>
<dbReference type="EMBL" id="CP001114">
    <property type="protein sequence ID" value="ACO47318.1"/>
    <property type="molecule type" value="Genomic_DNA"/>
</dbReference>
<name>C1D049_DEIDV</name>
<dbReference type="KEGG" id="ddr:Deide_22851"/>
<dbReference type="eggNOG" id="COG1247">
    <property type="taxonomic scope" value="Bacteria"/>
</dbReference>
<proteinExistence type="predicted"/>
<reference evidence="4 5" key="1">
    <citation type="journal article" date="2009" name="PLoS Genet.">
        <title>Alliance of proteomics and genomics to unravel the specificities of Sahara bacterium Deinococcus deserti.</title>
        <authorList>
            <person name="de Groot A."/>
            <person name="Dulermo R."/>
            <person name="Ortet P."/>
            <person name="Blanchard L."/>
            <person name="Guerin P."/>
            <person name="Fernandez B."/>
            <person name="Vacherie B."/>
            <person name="Dossat C."/>
            <person name="Jolivet E."/>
            <person name="Siguier P."/>
            <person name="Chandler M."/>
            <person name="Barakat M."/>
            <person name="Dedieu A."/>
            <person name="Barbe V."/>
            <person name="Heulin T."/>
            <person name="Sommer S."/>
            <person name="Achouak W."/>
            <person name="Armengaud J."/>
        </authorList>
    </citation>
    <scope>NUCLEOTIDE SEQUENCE [LARGE SCALE GENOMIC DNA]</scope>
    <source>
        <strain evidence="5">DSM 17065 / CIP 109153 / LMG 22923 / VCD115</strain>
    </source>
</reference>
<protein>
    <submittedName>
        <fullName evidence="4">Putative acetyltransferase</fullName>
    </submittedName>
</protein>
<dbReference type="PaxDb" id="546414-Deide_22851"/>
<dbReference type="Proteomes" id="UP000002208">
    <property type="component" value="Chromosome"/>
</dbReference>
<dbReference type="HOGENOM" id="CLU_013985_18_2_0"/>
<dbReference type="SUPFAM" id="SSF55729">
    <property type="entry name" value="Acyl-CoA N-acyltransferases (Nat)"/>
    <property type="match status" value="1"/>
</dbReference>
<keyword evidence="1 4" id="KW-0808">Transferase</keyword>
<dbReference type="Pfam" id="PF00583">
    <property type="entry name" value="Acetyltransf_1"/>
    <property type="match status" value="1"/>
</dbReference>
<dbReference type="PROSITE" id="PS51186">
    <property type="entry name" value="GNAT"/>
    <property type="match status" value="1"/>
</dbReference>
<keyword evidence="2" id="KW-0012">Acyltransferase</keyword>
<evidence type="ECO:0000256" key="1">
    <source>
        <dbReference type="ARBA" id="ARBA00022679"/>
    </source>
</evidence>
<dbReference type="InterPro" id="IPR050832">
    <property type="entry name" value="Bact_Acetyltransf"/>
</dbReference>
<dbReference type="OrthoDB" id="5292888at2"/>
<dbReference type="InterPro" id="IPR000182">
    <property type="entry name" value="GNAT_dom"/>
</dbReference>
<sequence>MTFAVQPARPEDASVIAAVHTESWAETYPGLIPHEFLSRMTDEAARERRRATWAQTIGLSGQPVFVAEQAGEVVGLTSGGPPHDHPEVSAELYTLYSLRRVQGQGMGRQLLLTLARELHAGGANSLALWVLDLNPAREWYVRQGARPAGEKTVAVPGGELRERRMVWDDLGALVRD</sequence>
<accession>C1D049</accession>
<dbReference type="PANTHER" id="PTHR43877">
    <property type="entry name" value="AMINOALKYLPHOSPHONATE N-ACETYLTRANSFERASE-RELATED-RELATED"/>
    <property type="match status" value="1"/>
</dbReference>
<dbReference type="InterPro" id="IPR016181">
    <property type="entry name" value="Acyl_CoA_acyltransferase"/>
</dbReference>
<dbReference type="CDD" id="cd04301">
    <property type="entry name" value="NAT_SF"/>
    <property type="match status" value="1"/>
</dbReference>
<keyword evidence="5" id="KW-1185">Reference proteome</keyword>
<evidence type="ECO:0000313" key="4">
    <source>
        <dbReference type="EMBL" id="ACO47318.1"/>
    </source>
</evidence>
<dbReference type="RefSeq" id="WP_012694439.1">
    <property type="nucleotide sequence ID" value="NC_012526.1"/>
</dbReference>
<dbReference type="GO" id="GO:0016747">
    <property type="term" value="F:acyltransferase activity, transferring groups other than amino-acyl groups"/>
    <property type="evidence" value="ECO:0007669"/>
    <property type="project" value="InterPro"/>
</dbReference>
<gene>
    <name evidence="4" type="ordered locus">Deide_22851</name>
</gene>
<evidence type="ECO:0000259" key="3">
    <source>
        <dbReference type="PROSITE" id="PS51186"/>
    </source>
</evidence>
<feature type="domain" description="N-acetyltransferase" evidence="3">
    <location>
        <begin position="3"/>
        <end position="167"/>
    </location>
</feature>
<evidence type="ECO:0000256" key="2">
    <source>
        <dbReference type="ARBA" id="ARBA00023315"/>
    </source>
</evidence>
<evidence type="ECO:0000313" key="5">
    <source>
        <dbReference type="Proteomes" id="UP000002208"/>
    </source>
</evidence>